<dbReference type="EMBL" id="CAJVQC010073661">
    <property type="protein sequence ID" value="CAG8812431.1"/>
    <property type="molecule type" value="Genomic_DNA"/>
</dbReference>
<comment type="caution">
    <text evidence="1">The sequence shown here is derived from an EMBL/GenBank/DDBJ whole genome shotgun (WGS) entry which is preliminary data.</text>
</comment>
<evidence type="ECO:0000313" key="1">
    <source>
        <dbReference type="EMBL" id="CAG8812431.1"/>
    </source>
</evidence>
<dbReference type="Proteomes" id="UP000789920">
    <property type="component" value="Unassembled WGS sequence"/>
</dbReference>
<accession>A0ACA9RW69</accession>
<proteinExistence type="predicted"/>
<evidence type="ECO:0000313" key="2">
    <source>
        <dbReference type="Proteomes" id="UP000789920"/>
    </source>
</evidence>
<name>A0ACA9RW69_9GLOM</name>
<keyword evidence="2" id="KW-1185">Reference proteome</keyword>
<feature type="non-terminal residue" evidence="1">
    <location>
        <position position="55"/>
    </location>
</feature>
<reference evidence="1" key="1">
    <citation type="submission" date="2021-06" db="EMBL/GenBank/DDBJ databases">
        <authorList>
            <person name="Kallberg Y."/>
            <person name="Tangrot J."/>
            <person name="Rosling A."/>
        </authorList>
    </citation>
    <scope>NUCLEOTIDE SEQUENCE</scope>
    <source>
        <strain evidence="1">MA461A</strain>
    </source>
</reference>
<gene>
    <name evidence="1" type="ORF">RPERSI_LOCUS23528</name>
</gene>
<sequence length="55" mass="6245">NPRLEHKKYLDVATMKISMKKTLYPPSIEITNQPIVETTNSPLLKSTAESLTYPL</sequence>
<protein>
    <submittedName>
        <fullName evidence="1">1692_t:CDS:1</fullName>
    </submittedName>
</protein>
<feature type="non-terminal residue" evidence="1">
    <location>
        <position position="1"/>
    </location>
</feature>
<organism evidence="1 2">
    <name type="scientific">Racocetra persica</name>
    <dbReference type="NCBI Taxonomy" id="160502"/>
    <lineage>
        <taxon>Eukaryota</taxon>
        <taxon>Fungi</taxon>
        <taxon>Fungi incertae sedis</taxon>
        <taxon>Mucoromycota</taxon>
        <taxon>Glomeromycotina</taxon>
        <taxon>Glomeromycetes</taxon>
        <taxon>Diversisporales</taxon>
        <taxon>Gigasporaceae</taxon>
        <taxon>Racocetra</taxon>
    </lineage>
</organism>